<dbReference type="SMART" id="SM00342">
    <property type="entry name" value="HTH_ARAC"/>
    <property type="match status" value="1"/>
</dbReference>
<evidence type="ECO:0000259" key="5">
    <source>
        <dbReference type="PROSITE" id="PS01124"/>
    </source>
</evidence>
<dbReference type="Proteomes" id="UP000192840">
    <property type="component" value="Unassembled WGS sequence"/>
</dbReference>
<accession>A0A1W2CXK0</accession>
<keyword evidence="1" id="KW-0805">Transcription regulation</keyword>
<feature type="region of interest" description="Disordered" evidence="4">
    <location>
        <begin position="1"/>
        <end position="20"/>
    </location>
</feature>
<dbReference type="GO" id="GO:0043565">
    <property type="term" value="F:sequence-specific DNA binding"/>
    <property type="evidence" value="ECO:0007669"/>
    <property type="project" value="InterPro"/>
</dbReference>
<dbReference type="SUPFAM" id="SSF46689">
    <property type="entry name" value="Homeodomain-like"/>
    <property type="match status" value="1"/>
</dbReference>
<dbReference type="PROSITE" id="PS01124">
    <property type="entry name" value="HTH_ARAC_FAMILY_2"/>
    <property type="match status" value="1"/>
</dbReference>
<feature type="domain" description="HTH araC/xylS-type" evidence="5">
    <location>
        <begin position="190"/>
        <end position="274"/>
    </location>
</feature>
<reference evidence="7" key="1">
    <citation type="submission" date="2017-04" db="EMBL/GenBank/DDBJ databases">
        <authorList>
            <person name="Varghese N."/>
            <person name="Submissions S."/>
        </authorList>
    </citation>
    <scope>NUCLEOTIDE SEQUENCE [LARGE SCALE GENOMIC DNA]</scope>
    <source>
        <strain evidence="7">DSM 44073</strain>
    </source>
</reference>
<feature type="compositionally biased region" description="Basic and acidic residues" evidence="4">
    <location>
        <begin position="1"/>
        <end position="12"/>
    </location>
</feature>
<dbReference type="InterPro" id="IPR046532">
    <property type="entry name" value="DUF6597"/>
</dbReference>
<evidence type="ECO:0000313" key="6">
    <source>
        <dbReference type="EMBL" id="SMC89927.1"/>
    </source>
</evidence>
<dbReference type="STRING" id="40571.SAMN05660733_02487"/>
<name>A0A1W2CXK0_9PSEU</name>
<evidence type="ECO:0000256" key="3">
    <source>
        <dbReference type="ARBA" id="ARBA00023163"/>
    </source>
</evidence>
<protein>
    <submittedName>
        <fullName evidence="6">AraC-type DNA-binding protein</fullName>
    </submittedName>
</protein>
<dbReference type="EMBL" id="FWYC01000006">
    <property type="protein sequence ID" value="SMC89927.1"/>
    <property type="molecule type" value="Genomic_DNA"/>
</dbReference>
<evidence type="ECO:0000256" key="1">
    <source>
        <dbReference type="ARBA" id="ARBA00023015"/>
    </source>
</evidence>
<evidence type="ECO:0000313" key="7">
    <source>
        <dbReference type="Proteomes" id="UP000192840"/>
    </source>
</evidence>
<dbReference type="InterPro" id="IPR018060">
    <property type="entry name" value="HTH_AraC"/>
</dbReference>
<dbReference type="Pfam" id="PF20240">
    <property type="entry name" value="DUF6597"/>
    <property type="match status" value="1"/>
</dbReference>
<dbReference type="InterPro" id="IPR009057">
    <property type="entry name" value="Homeodomain-like_sf"/>
</dbReference>
<gene>
    <name evidence="6" type="ORF">SAMN05660733_02487</name>
</gene>
<evidence type="ECO:0000256" key="2">
    <source>
        <dbReference type="ARBA" id="ARBA00023125"/>
    </source>
</evidence>
<evidence type="ECO:0000256" key="4">
    <source>
        <dbReference type="SAM" id="MobiDB-lite"/>
    </source>
</evidence>
<dbReference type="eggNOG" id="COG2207">
    <property type="taxonomic scope" value="Bacteria"/>
</dbReference>
<dbReference type="GO" id="GO:0003700">
    <property type="term" value="F:DNA-binding transcription factor activity"/>
    <property type="evidence" value="ECO:0007669"/>
    <property type="project" value="InterPro"/>
</dbReference>
<keyword evidence="2 6" id="KW-0238">DNA-binding</keyword>
<keyword evidence="7" id="KW-1185">Reference proteome</keyword>
<organism evidence="6 7">
    <name type="scientific">Lentzea albidocapillata</name>
    <dbReference type="NCBI Taxonomy" id="40571"/>
    <lineage>
        <taxon>Bacteria</taxon>
        <taxon>Bacillati</taxon>
        <taxon>Actinomycetota</taxon>
        <taxon>Actinomycetes</taxon>
        <taxon>Pseudonocardiales</taxon>
        <taxon>Pseudonocardiaceae</taxon>
        <taxon>Lentzea</taxon>
    </lineage>
</organism>
<dbReference type="AlphaFoldDB" id="A0A1W2CXK0"/>
<proteinExistence type="predicted"/>
<dbReference type="OrthoDB" id="2559672at2"/>
<dbReference type="RefSeq" id="WP_051770499.1">
    <property type="nucleotide sequence ID" value="NZ_FWYC01000006.1"/>
</dbReference>
<sequence>MDRQETVSHDYDNAPLVARPPHPRLSRHVGIYLGQDRTHTQPILRRVAALGSITVAIDLDTPSRRMITAEAGMPPPSAAVSPVSGLSDRPMVFEQAGRERGMTVELTPLGAHALFGMPLRELANTRVGLIDLLGARARRLTEQLAEARGWTARFRLLDERLSEWMLDGPRLALPVQAAWQRLITAAGRTTISSLADEVGWTRAHLHARFREQVGLAPKTVARIARLHHAIRLMTKPDPPRWSDIAATCGYTDQPHLNLDFRALTGHAPTDMFTLDGLHGEIFLGGSIDVAIRTPPPPSDRREPGS</sequence>
<dbReference type="Pfam" id="PF12833">
    <property type="entry name" value="HTH_18"/>
    <property type="match status" value="1"/>
</dbReference>
<dbReference type="InterPro" id="IPR050204">
    <property type="entry name" value="AraC_XylS_family_regulators"/>
</dbReference>
<dbReference type="PANTHER" id="PTHR46796">
    <property type="entry name" value="HTH-TYPE TRANSCRIPTIONAL ACTIVATOR RHAS-RELATED"/>
    <property type="match status" value="1"/>
</dbReference>
<dbReference type="PANTHER" id="PTHR46796:SF15">
    <property type="entry name" value="BLL1074 PROTEIN"/>
    <property type="match status" value="1"/>
</dbReference>
<dbReference type="Gene3D" id="1.10.10.60">
    <property type="entry name" value="Homeodomain-like"/>
    <property type="match status" value="1"/>
</dbReference>
<keyword evidence="3" id="KW-0804">Transcription</keyword>